<dbReference type="Gene3D" id="3.40.50.150">
    <property type="entry name" value="Vaccinia Virus protein VP39"/>
    <property type="match status" value="1"/>
</dbReference>
<evidence type="ECO:0008006" key="4">
    <source>
        <dbReference type="Google" id="ProtNLM"/>
    </source>
</evidence>
<dbReference type="SUPFAM" id="SSF53335">
    <property type="entry name" value="S-adenosyl-L-methionine-dependent methyltransferases"/>
    <property type="match status" value="1"/>
</dbReference>
<reference evidence="2" key="1">
    <citation type="journal article" date="2020" name="Stud. Mycol.">
        <title>101 Dothideomycetes genomes: a test case for predicting lifestyles and emergence of pathogens.</title>
        <authorList>
            <person name="Haridas S."/>
            <person name="Albert R."/>
            <person name="Binder M."/>
            <person name="Bloem J."/>
            <person name="Labutti K."/>
            <person name="Salamov A."/>
            <person name="Andreopoulos B."/>
            <person name="Baker S."/>
            <person name="Barry K."/>
            <person name="Bills G."/>
            <person name="Bluhm B."/>
            <person name="Cannon C."/>
            <person name="Castanera R."/>
            <person name="Culley D."/>
            <person name="Daum C."/>
            <person name="Ezra D."/>
            <person name="Gonzalez J."/>
            <person name="Henrissat B."/>
            <person name="Kuo A."/>
            <person name="Liang C."/>
            <person name="Lipzen A."/>
            <person name="Lutzoni F."/>
            <person name="Magnuson J."/>
            <person name="Mondo S."/>
            <person name="Nolan M."/>
            <person name="Ohm R."/>
            <person name="Pangilinan J."/>
            <person name="Park H.-J."/>
            <person name="Ramirez L."/>
            <person name="Alfaro M."/>
            <person name="Sun H."/>
            <person name="Tritt A."/>
            <person name="Yoshinaga Y."/>
            <person name="Zwiers L.-H."/>
            <person name="Turgeon B."/>
            <person name="Goodwin S."/>
            <person name="Spatafora J."/>
            <person name="Crous P."/>
            <person name="Grigoriev I."/>
        </authorList>
    </citation>
    <scope>NUCLEOTIDE SEQUENCE</scope>
    <source>
        <strain evidence="2">CBS 107.79</strain>
    </source>
</reference>
<name>A0A6A5VTN8_9PLEO</name>
<dbReference type="OrthoDB" id="184880at2759"/>
<accession>A0A6A5VTN8</accession>
<sequence length="228" mass="26049">MAGDSTTAPEDTYQGPRHDGEYERLRIQHEMTKKLMHGRLVLAPDLARQCAPTAKLVGADIAPDRFPRQLPANVSLFAHNIFDEWPKSTRNKFDLVHQRFVPPVCSNDMRIDVIRKLLACVRPGGYLMLHDADFDTIEKGHGHTAMERLRDVLRQSWSLLGYNLSPGPKLREEVLQIHGIEASIGKLPGFLFSAKQFSELKRDLREELEVTGNSYRTHVVWTRKEIEV</sequence>
<gene>
    <name evidence="2" type="ORF">BU23DRAFT_577208</name>
</gene>
<keyword evidence="3" id="KW-1185">Reference proteome</keyword>
<organism evidence="2 3">
    <name type="scientific">Bimuria novae-zelandiae CBS 107.79</name>
    <dbReference type="NCBI Taxonomy" id="1447943"/>
    <lineage>
        <taxon>Eukaryota</taxon>
        <taxon>Fungi</taxon>
        <taxon>Dikarya</taxon>
        <taxon>Ascomycota</taxon>
        <taxon>Pezizomycotina</taxon>
        <taxon>Dothideomycetes</taxon>
        <taxon>Pleosporomycetidae</taxon>
        <taxon>Pleosporales</taxon>
        <taxon>Massarineae</taxon>
        <taxon>Didymosphaeriaceae</taxon>
        <taxon>Bimuria</taxon>
    </lineage>
</organism>
<dbReference type="InterPro" id="IPR029063">
    <property type="entry name" value="SAM-dependent_MTases_sf"/>
</dbReference>
<dbReference type="AlphaFoldDB" id="A0A6A5VTN8"/>
<evidence type="ECO:0000313" key="3">
    <source>
        <dbReference type="Proteomes" id="UP000800036"/>
    </source>
</evidence>
<evidence type="ECO:0000256" key="1">
    <source>
        <dbReference type="SAM" id="MobiDB-lite"/>
    </source>
</evidence>
<feature type="region of interest" description="Disordered" evidence="1">
    <location>
        <begin position="1"/>
        <end position="20"/>
    </location>
</feature>
<dbReference type="Proteomes" id="UP000800036">
    <property type="component" value="Unassembled WGS sequence"/>
</dbReference>
<evidence type="ECO:0000313" key="2">
    <source>
        <dbReference type="EMBL" id="KAF1979062.1"/>
    </source>
</evidence>
<protein>
    <recommendedName>
        <fullName evidence="4">S-adenosyl-L-methionine-dependent methyltransferase</fullName>
    </recommendedName>
</protein>
<dbReference type="EMBL" id="ML976659">
    <property type="protein sequence ID" value="KAF1979062.1"/>
    <property type="molecule type" value="Genomic_DNA"/>
</dbReference>
<proteinExistence type="predicted"/>